<sequence length="542" mass="58093">MAGDRQPLGLQYIGDWGCTEPPVLVQPLYGMVVSSVEGEEDTLRNRLRQRAMAMHGQLTLEKTMSPLPHVAAFHGQEPSPVSDSRLSIQGVHPMLGSPTTPTHMSSGGQNGGSAHGSFSPSLGEGDGSSSAMVTSQRQRCMTDKLAQSPNDGTGCEQYQPSAAVGLSEQTGSGISVAAEDVVADTAGGTSQAASCSDTPPSRGESGGTSTDSPLATAAHGRGAGRGQAGRGMKATHGDDSEAWGVARLKQRFWPDMERLMKEAKYDQNDQECKNRWHFVHNNYKAVKDHETWSGEQKYLSMNQADRKRWHLDFLMCREWYDVIDQNEKDNDTICIDYITDPGAETENVAADNGGSVETDGIGVGGDDRADAGLAPHPQNTGTDSAGPSDGARSTAVQGDMASKRRRVEIQAALKFAVTDSQALSTMEIMYGPLLGARREFSEFIASTLEQQPAASKYDIIDRQATDLHRIRFTLGRLLLSVTDGDAKHTINAVASAMLLLQKKHKRLQIEYATLQACVAAEAPNSCPFCGYTLLKPAAGSSS</sequence>
<feature type="region of interest" description="Disordered" evidence="1">
    <location>
        <begin position="344"/>
        <end position="402"/>
    </location>
</feature>
<proteinExistence type="predicted"/>
<feature type="compositionally biased region" description="Polar residues" evidence="1">
    <location>
        <begin position="127"/>
        <end position="139"/>
    </location>
</feature>
<evidence type="ECO:0000256" key="1">
    <source>
        <dbReference type="SAM" id="MobiDB-lite"/>
    </source>
</evidence>
<feature type="compositionally biased region" description="Polar residues" evidence="1">
    <location>
        <begin position="97"/>
        <end position="107"/>
    </location>
</feature>
<evidence type="ECO:0000313" key="3">
    <source>
        <dbReference type="Proteomes" id="UP000265515"/>
    </source>
</evidence>
<feature type="region of interest" description="Disordered" evidence="1">
    <location>
        <begin position="188"/>
        <end position="239"/>
    </location>
</feature>
<protein>
    <recommendedName>
        <fullName evidence="4">Myb-like domain-containing protein</fullName>
    </recommendedName>
</protein>
<feature type="region of interest" description="Disordered" evidence="1">
    <location>
        <begin position="93"/>
        <end position="139"/>
    </location>
</feature>
<gene>
    <name evidence="2" type="ORF">CBR_g23141</name>
</gene>
<feature type="compositionally biased region" description="Polar residues" evidence="1">
    <location>
        <begin position="188"/>
        <end position="199"/>
    </location>
</feature>
<dbReference type="AlphaFoldDB" id="A0A388L3Q7"/>
<evidence type="ECO:0008006" key="4">
    <source>
        <dbReference type="Google" id="ProtNLM"/>
    </source>
</evidence>
<reference evidence="2 3" key="1">
    <citation type="journal article" date="2018" name="Cell">
        <title>The Chara Genome: Secondary Complexity and Implications for Plant Terrestrialization.</title>
        <authorList>
            <person name="Nishiyama T."/>
            <person name="Sakayama H."/>
            <person name="Vries J.D."/>
            <person name="Buschmann H."/>
            <person name="Saint-Marcoux D."/>
            <person name="Ullrich K.K."/>
            <person name="Haas F.B."/>
            <person name="Vanderstraeten L."/>
            <person name="Becker D."/>
            <person name="Lang D."/>
            <person name="Vosolsobe S."/>
            <person name="Rombauts S."/>
            <person name="Wilhelmsson P.K.I."/>
            <person name="Janitza P."/>
            <person name="Kern R."/>
            <person name="Heyl A."/>
            <person name="Rumpler F."/>
            <person name="Villalobos L.I.A.C."/>
            <person name="Clay J.M."/>
            <person name="Skokan R."/>
            <person name="Toyoda A."/>
            <person name="Suzuki Y."/>
            <person name="Kagoshima H."/>
            <person name="Schijlen E."/>
            <person name="Tajeshwar N."/>
            <person name="Catarino B."/>
            <person name="Hetherington A.J."/>
            <person name="Saltykova A."/>
            <person name="Bonnot C."/>
            <person name="Breuninger H."/>
            <person name="Symeonidi A."/>
            <person name="Radhakrishnan G.V."/>
            <person name="Van Nieuwerburgh F."/>
            <person name="Deforce D."/>
            <person name="Chang C."/>
            <person name="Karol K.G."/>
            <person name="Hedrich R."/>
            <person name="Ulvskov P."/>
            <person name="Glockner G."/>
            <person name="Delwiche C.F."/>
            <person name="Petrasek J."/>
            <person name="Van de Peer Y."/>
            <person name="Friml J."/>
            <person name="Beilby M."/>
            <person name="Dolan L."/>
            <person name="Kohara Y."/>
            <person name="Sugano S."/>
            <person name="Fujiyama A."/>
            <person name="Delaux P.-M."/>
            <person name="Quint M."/>
            <person name="TheiBen G."/>
            <person name="Hagemann M."/>
            <person name="Harholt J."/>
            <person name="Dunand C."/>
            <person name="Zachgo S."/>
            <person name="Langdale J."/>
            <person name="Maumus F."/>
            <person name="Straeten D.V.D."/>
            <person name="Gould S.B."/>
            <person name="Rensing S.A."/>
        </authorList>
    </citation>
    <scope>NUCLEOTIDE SEQUENCE [LARGE SCALE GENOMIC DNA]</scope>
    <source>
        <strain evidence="2 3">S276</strain>
    </source>
</reference>
<dbReference type="EMBL" id="BFEA01000256">
    <property type="protein sequence ID" value="GBG76927.1"/>
    <property type="molecule type" value="Genomic_DNA"/>
</dbReference>
<evidence type="ECO:0000313" key="2">
    <source>
        <dbReference type="EMBL" id="GBG76927.1"/>
    </source>
</evidence>
<dbReference type="Gramene" id="GBG76927">
    <property type="protein sequence ID" value="GBG76927"/>
    <property type="gene ID" value="CBR_g23141"/>
</dbReference>
<organism evidence="2 3">
    <name type="scientific">Chara braunii</name>
    <name type="common">Braun's stonewort</name>
    <dbReference type="NCBI Taxonomy" id="69332"/>
    <lineage>
        <taxon>Eukaryota</taxon>
        <taxon>Viridiplantae</taxon>
        <taxon>Streptophyta</taxon>
        <taxon>Charophyceae</taxon>
        <taxon>Charales</taxon>
        <taxon>Characeae</taxon>
        <taxon>Chara</taxon>
    </lineage>
</organism>
<name>A0A388L3Q7_CHABU</name>
<accession>A0A388L3Q7</accession>
<comment type="caution">
    <text evidence="2">The sequence shown here is derived from an EMBL/GenBank/DDBJ whole genome shotgun (WGS) entry which is preliminary data.</text>
</comment>
<keyword evidence="3" id="KW-1185">Reference proteome</keyword>
<dbReference type="Proteomes" id="UP000265515">
    <property type="component" value="Unassembled WGS sequence"/>
</dbReference>